<dbReference type="AlphaFoldDB" id="A0A9W9D4I0"/>
<accession>A0A9W9D4I0</accession>
<evidence type="ECO:0000313" key="1">
    <source>
        <dbReference type="EMBL" id="KAJ4401564.1"/>
    </source>
</evidence>
<reference evidence="1" key="1">
    <citation type="submission" date="2022-10" db="EMBL/GenBank/DDBJ databases">
        <title>Tapping the CABI collections for fungal endophytes: first genome assemblies for Collariella, Neodidymelliopsis, Ascochyta clinopodiicola, Didymella pomorum, Didymosphaeria variabile, Neocosmospora piperis and Neocucurbitaria cava.</title>
        <authorList>
            <person name="Hill R."/>
        </authorList>
    </citation>
    <scope>NUCLEOTIDE SEQUENCE</scope>
    <source>
        <strain evidence="1">IMI 355091</strain>
    </source>
</reference>
<name>A0A9W9D4I0_9PLEO</name>
<protein>
    <submittedName>
        <fullName evidence="1">Uncharacterized protein</fullName>
    </submittedName>
</protein>
<proteinExistence type="predicted"/>
<comment type="caution">
    <text evidence="1">The sequence shown here is derived from an EMBL/GenBank/DDBJ whole genome shotgun (WGS) entry which is preliminary data.</text>
</comment>
<sequence>MPRGSVSQVLRVGTMIEGLKMHITDVQFTIPEGSNSWWPTFAGITKNSTLDDRKKVFPFEVSPAISGGRVGEVGLTSLSVFDSGVGPTACIAFVLSGEILINGKKTLVGQKGTINISTNEWGGFWSLYGNADKIFLAYNLVDSIPFNCLVDIPVSGHTKELITAIGLDKDQPGDRLGIKVVPEENFAFDAANFLLGGVYYAHEAAYGWAFGAIGGWPAAIGYVAGDGAKDLASKYLG</sequence>
<dbReference type="Proteomes" id="UP001140510">
    <property type="component" value="Unassembled WGS sequence"/>
</dbReference>
<evidence type="ECO:0000313" key="2">
    <source>
        <dbReference type="Proteomes" id="UP001140510"/>
    </source>
</evidence>
<dbReference type="OrthoDB" id="2383679at2759"/>
<dbReference type="EMBL" id="JAPEVA010000072">
    <property type="protein sequence ID" value="KAJ4401564.1"/>
    <property type="molecule type" value="Genomic_DNA"/>
</dbReference>
<organism evidence="1 2">
    <name type="scientific">Didymella pomorum</name>
    <dbReference type="NCBI Taxonomy" id="749634"/>
    <lineage>
        <taxon>Eukaryota</taxon>
        <taxon>Fungi</taxon>
        <taxon>Dikarya</taxon>
        <taxon>Ascomycota</taxon>
        <taxon>Pezizomycotina</taxon>
        <taxon>Dothideomycetes</taxon>
        <taxon>Pleosporomycetidae</taxon>
        <taxon>Pleosporales</taxon>
        <taxon>Pleosporineae</taxon>
        <taxon>Didymellaceae</taxon>
        <taxon>Didymella</taxon>
    </lineage>
</organism>
<gene>
    <name evidence="1" type="ORF">N0V91_007868</name>
</gene>
<keyword evidence="2" id="KW-1185">Reference proteome</keyword>